<evidence type="ECO:0000256" key="4">
    <source>
        <dbReference type="PROSITE-ProRule" id="PRU00192"/>
    </source>
</evidence>
<dbReference type="Pfam" id="PF00617">
    <property type="entry name" value="RasGEF"/>
    <property type="match status" value="1"/>
</dbReference>
<dbReference type="Pfam" id="PF00618">
    <property type="entry name" value="RasGEF_N"/>
    <property type="match status" value="1"/>
</dbReference>
<feature type="region of interest" description="Disordered" evidence="5">
    <location>
        <begin position="233"/>
        <end position="267"/>
    </location>
</feature>
<dbReference type="SMART" id="SM00229">
    <property type="entry name" value="RasGEFN"/>
    <property type="match status" value="1"/>
</dbReference>
<feature type="region of interest" description="Disordered" evidence="5">
    <location>
        <begin position="308"/>
        <end position="384"/>
    </location>
</feature>
<protein>
    <recommendedName>
        <fullName evidence="12">Ras GEF</fullName>
    </recommendedName>
</protein>
<dbReference type="SUPFAM" id="SSF48366">
    <property type="entry name" value="Ras GEF"/>
    <property type="match status" value="1"/>
</dbReference>
<dbReference type="CDD" id="cd11883">
    <property type="entry name" value="SH3_Sdc25"/>
    <property type="match status" value="1"/>
</dbReference>
<dbReference type="SUPFAM" id="SSF50044">
    <property type="entry name" value="SH3-domain"/>
    <property type="match status" value="1"/>
</dbReference>
<comment type="caution">
    <text evidence="10">The sequence shown here is derived from an EMBL/GenBank/DDBJ whole genome shotgun (WGS) entry which is preliminary data.</text>
</comment>
<evidence type="ECO:0000256" key="1">
    <source>
        <dbReference type="ARBA" id="ARBA00022443"/>
    </source>
</evidence>
<feature type="compositionally biased region" description="Polar residues" evidence="5">
    <location>
        <begin position="254"/>
        <end position="263"/>
    </location>
</feature>
<evidence type="ECO:0000313" key="11">
    <source>
        <dbReference type="Proteomes" id="UP001295794"/>
    </source>
</evidence>
<evidence type="ECO:0000259" key="6">
    <source>
        <dbReference type="PROSITE" id="PS50002"/>
    </source>
</evidence>
<dbReference type="InterPro" id="IPR008937">
    <property type="entry name" value="Ras-like_GEF"/>
</dbReference>
<dbReference type="PRINTS" id="PR00452">
    <property type="entry name" value="SH3DOMAIN"/>
</dbReference>
<dbReference type="InterPro" id="IPR000651">
    <property type="entry name" value="Ras-like_Gua-exchang_fac_N"/>
</dbReference>
<dbReference type="InterPro" id="IPR001895">
    <property type="entry name" value="RASGEF_cat_dom"/>
</dbReference>
<evidence type="ECO:0000256" key="5">
    <source>
        <dbReference type="SAM" id="MobiDB-lite"/>
    </source>
</evidence>
<evidence type="ECO:0000256" key="3">
    <source>
        <dbReference type="PROSITE-ProRule" id="PRU00168"/>
    </source>
</evidence>
<feature type="domain" description="Ras-GEF" evidence="7">
    <location>
        <begin position="1114"/>
        <end position="1359"/>
    </location>
</feature>
<evidence type="ECO:0000259" key="7">
    <source>
        <dbReference type="PROSITE" id="PS50009"/>
    </source>
</evidence>
<dbReference type="PROSITE" id="PS50020">
    <property type="entry name" value="WW_DOMAIN_2"/>
    <property type="match status" value="1"/>
</dbReference>
<proteinExistence type="predicted"/>
<evidence type="ECO:0000256" key="2">
    <source>
        <dbReference type="ARBA" id="ARBA00022658"/>
    </source>
</evidence>
<keyword evidence="2 3" id="KW-0344">Guanine-nucleotide releasing factor</keyword>
<feature type="domain" description="SH3" evidence="6">
    <location>
        <begin position="75"/>
        <end position="134"/>
    </location>
</feature>
<accession>A0AAD2H7M4</accession>
<evidence type="ECO:0000259" key="9">
    <source>
        <dbReference type="PROSITE" id="PS50212"/>
    </source>
</evidence>
<dbReference type="InterPro" id="IPR001452">
    <property type="entry name" value="SH3_domain"/>
</dbReference>
<reference evidence="10" key="1">
    <citation type="submission" date="2023-11" db="EMBL/GenBank/DDBJ databases">
        <authorList>
            <person name="De Vega J J."/>
            <person name="De Vega J J."/>
        </authorList>
    </citation>
    <scope>NUCLEOTIDE SEQUENCE</scope>
</reference>
<dbReference type="SMART" id="SM00456">
    <property type="entry name" value="WW"/>
    <property type="match status" value="2"/>
</dbReference>
<dbReference type="CDD" id="cd06224">
    <property type="entry name" value="REM"/>
    <property type="match status" value="1"/>
</dbReference>
<keyword evidence="11" id="KW-1185">Reference proteome</keyword>
<feature type="domain" description="WW" evidence="8">
    <location>
        <begin position="287"/>
        <end position="321"/>
    </location>
</feature>
<feature type="compositionally biased region" description="Polar residues" evidence="5">
    <location>
        <begin position="356"/>
        <end position="370"/>
    </location>
</feature>
<dbReference type="GO" id="GO:0005085">
    <property type="term" value="F:guanyl-nucleotide exchange factor activity"/>
    <property type="evidence" value="ECO:0007669"/>
    <property type="project" value="UniProtKB-KW"/>
</dbReference>
<evidence type="ECO:0000313" key="10">
    <source>
        <dbReference type="EMBL" id="CAK5270285.1"/>
    </source>
</evidence>
<feature type="compositionally biased region" description="Polar residues" evidence="5">
    <location>
        <begin position="840"/>
        <end position="861"/>
    </location>
</feature>
<dbReference type="InterPro" id="IPR036020">
    <property type="entry name" value="WW_dom_sf"/>
</dbReference>
<feature type="compositionally biased region" description="Polar residues" evidence="5">
    <location>
        <begin position="332"/>
        <end position="347"/>
    </location>
</feature>
<dbReference type="SUPFAM" id="SSF51045">
    <property type="entry name" value="WW domain"/>
    <property type="match status" value="1"/>
</dbReference>
<dbReference type="InterPro" id="IPR036028">
    <property type="entry name" value="SH3-like_dom_sf"/>
</dbReference>
<gene>
    <name evidence="10" type="ORF">MYCIT1_LOCUS14572</name>
</gene>
<dbReference type="Pfam" id="PF00018">
    <property type="entry name" value="SH3_1"/>
    <property type="match status" value="1"/>
</dbReference>
<dbReference type="FunFam" id="2.30.30.40:FF:000072">
    <property type="entry name" value="Unconventional Myosin IB"/>
    <property type="match status" value="1"/>
</dbReference>
<dbReference type="EMBL" id="CAVNYO010000163">
    <property type="protein sequence ID" value="CAK5270285.1"/>
    <property type="molecule type" value="Genomic_DNA"/>
</dbReference>
<feature type="compositionally biased region" description="Acidic residues" evidence="5">
    <location>
        <begin position="875"/>
        <end position="891"/>
    </location>
</feature>
<dbReference type="Gene3D" id="1.20.870.10">
    <property type="entry name" value="Son of sevenless (SoS) protein Chain: S domain 1"/>
    <property type="match status" value="1"/>
</dbReference>
<dbReference type="PROSITE" id="PS01159">
    <property type="entry name" value="WW_DOMAIN_1"/>
    <property type="match status" value="1"/>
</dbReference>
<name>A0AAD2H7M4_9AGAR</name>
<feature type="compositionally biased region" description="Basic and acidic residues" evidence="5">
    <location>
        <begin position="319"/>
        <end position="331"/>
    </location>
</feature>
<dbReference type="PROSITE" id="PS50002">
    <property type="entry name" value="SH3"/>
    <property type="match status" value="1"/>
</dbReference>
<evidence type="ECO:0008006" key="12">
    <source>
        <dbReference type="Google" id="ProtNLM"/>
    </source>
</evidence>
<dbReference type="InterPro" id="IPR001202">
    <property type="entry name" value="WW_dom"/>
</dbReference>
<dbReference type="GO" id="GO:0007265">
    <property type="term" value="P:Ras protein signal transduction"/>
    <property type="evidence" value="ECO:0007669"/>
    <property type="project" value="TreeGrafter"/>
</dbReference>
<dbReference type="PANTHER" id="PTHR23113">
    <property type="entry name" value="GUANINE NUCLEOTIDE EXCHANGE FACTOR"/>
    <property type="match status" value="1"/>
</dbReference>
<dbReference type="CDD" id="cd00155">
    <property type="entry name" value="RasGEF"/>
    <property type="match status" value="1"/>
</dbReference>
<evidence type="ECO:0000259" key="8">
    <source>
        <dbReference type="PROSITE" id="PS50020"/>
    </source>
</evidence>
<dbReference type="Proteomes" id="UP001295794">
    <property type="component" value="Unassembled WGS sequence"/>
</dbReference>
<dbReference type="PROSITE" id="PS50212">
    <property type="entry name" value="RASGEF_NTER"/>
    <property type="match status" value="1"/>
</dbReference>
<sequence length="1376" mass="152053">MAAVAAPMYSSHNNAFFSSSSRTNSSTLMASHSSQGMWIMTTGMWETPAHYPTLPTANSAASSMDMEPMIEEEQFTTLFCRALYDYDAQDASALSFRQNDIIEVLTQQPSGWWDGLLGDERGWFPSNYVTVISDEEAEMAFSSPEIPHPERSAADTKHNADTSSVLDMSHAMMRGTGMENEEWLESEMGGMQGGGMDELANSTMAGPLESSDFWMPEVTSDGQIYYVNTKTGQHARDLPNESDGDTSDSDFNGLGSQSSSRSGTGLGYSNGYNASGSAAGFGLLRRTGTPEPWVKKLADDGMSYYYYNPTDGSTQWTRPESRETAHTRDRSVPSTNRTVAASTSNGSLAPAIRPLPSTSDLTPPKSSRLSVYSDDSDIQPSMDIGRSRQYTQKAIVRPTVDVKMELTSAERIAQTLQQALAPPPPEIVTDLSAIARSAIQSVVENLESPGVGRRVSDDRVMDGMVSSVVFAVRNLLYVSAASPGQIPNHLLPRSLRNTEAQTSSSPLKPAQRRVTATLSRLVLSARALEYDAGSTAADTLDRIQVDAEELERAVLSFVLEVQRLEHSRTDLKPPKRLEAVFMTANIGLGLLGAGAAASWKGMGWVSLDEKDAPKETLTMDVVSELAARAQELNRSFVSLEQVVQARGDDCVDVIREQTRLFVARMSSWLQFAADIHVARHVDIDGIRQDTGSTGPNEMYMQTVERARSLIRTLEHALQSLYDDSASILVTTLGLRQLDPGVSPQTLDANFELLLALGTAAKANMEAANRTFEGLLSIGHEQADIAQGDYNGSIDWRMSRLSVIDTQLGGAMRPLSAFDPEVHGDLVDLAAALARPPVKNHVTNPSYDSLRPQSNATSTLNGSRDYDQSMDSTIGPDDDDLLDGSPNYDDEFEAKAKSPPRSGKNKLTQMLGPDFLRAGPPQPPTPEPEERPPRPWYLQASYSPTDISIDQDGAVRAGTISALVERLTAHEQADPTFIKSFLMTFKSFTTVDELFDLLVQRFRIQPPANLTPGEREEWGKLKQHVIQIRVLNIFKSMVIDDDVLDKDDLFILDRMKDFLSSDELAKFPAAKQLLNNIERQKGGDSKMRMVTAPQGTPPPPLVPKTSKKLKLLDIEPLELARQLTIMESQLYQRIRPMECLQRAREQRTEDNMDNITTVIQTSNKIALWVAESVLSKEDSRRRANAVKHLISVADRCRALNNFSTMAAITAGLNAPPIRRLKRTWEQVNQRYMSQFGACEMTIDSGKNFTKYRSVMTHVIPPCVPFIGVFLTTLQFIQDGNPDNVPGPAGPENAPPTTLVNFRKRQKASEVINDIKRWQVPFNFHVIPSIQAYIEESLNAVSDTKESSERFWAISLEREPREREDEKMARLLQESGFL</sequence>
<dbReference type="PANTHER" id="PTHR23113:SF368">
    <property type="entry name" value="CELL DIVISION CONTROL PROTEIN 25"/>
    <property type="match status" value="1"/>
</dbReference>
<organism evidence="10 11">
    <name type="scientific">Mycena citricolor</name>
    <dbReference type="NCBI Taxonomy" id="2018698"/>
    <lineage>
        <taxon>Eukaryota</taxon>
        <taxon>Fungi</taxon>
        <taxon>Dikarya</taxon>
        <taxon>Basidiomycota</taxon>
        <taxon>Agaricomycotina</taxon>
        <taxon>Agaricomycetes</taxon>
        <taxon>Agaricomycetidae</taxon>
        <taxon>Agaricales</taxon>
        <taxon>Marasmiineae</taxon>
        <taxon>Mycenaceae</taxon>
        <taxon>Mycena</taxon>
    </lineage>
</organism>
<feature type="domain" description="N-terminal Ras-GEF" evidence="9">
    <location>
        <begin position="950"/>
        <end position="1081"/>
    </location>
</feature>
<dbReference type="CDD" id="cd00201">
    <property type="entry name" value="WW"/>
    <property type="match status" value="1"/>
</dbReference>
<dbReference type="Gene3D" id="2.20.70.10">
    <property type="match status" value="1"/>
</dbReference>
<dbReference type="InterPro" id="IPR036964">
    <property type="entry name" value="RASGEF_cat_dom_sf"/>
</dbReference>
<dbReference type="Gene3D" id="2.30.30.40">
    <property type="entry name" value="SH3 Domains"/>
    <property type="match status" value="1"/>
</dbReference>
<dbReference type="GO" id="GO:0005886">
    <property type="term" value="C:plasma membrane"/>
    <property type="evidence" value="ECO:0007669"/>
    <property type="project" value="TreeGrafter"/>
</dbReference>
<dbReference type="PROSITE" id="PS50009">
    <property type="entry name" value="RASGEF_CAT"/>
    <property type="match status" value="1"/>
</dbReference>
<dbReference type="SMART" id="SM00147">
    <property type="entry name" value="RasGEF"/>
    <property type="match status" value="1"/>
</dbReference>
<dbReference type="InterPro" id="IPR023578">
    <property type="entry name" value="Ras_GEF_dom_sf"/>
</dbReference>
<feature type="region of interest" description="Disordered" evidence="5">
    <location>
        <begin position="839"/>
        <end position="937"/>
    </location>
</feature>
<dbReference type="Gene3D" id="1.10.840.10">
    <property type="entry name" value="Ras guanine-nucleotide exchange factors catalytic domain"/>
    <property type="match status" value="1"/>
</dbReference>
<dbReference type="SMART" id="SM00326">
    <property type="entry name" value="SH3"/>
    <property type="match status" value="1"/>
</dbReference>
<keyword evidence="1 4" id="KW-0728">SH3 domain</keyword>